<proteinExistence type="predicted"/>
<keyword evidence="1" id="KW-0732">Signal</keyword>
<evidence type="ECO:0000313" key="2">
    <source>
        <dbReference type="EMBL" id="JAD28196.1"/>
    </source>
</evidence>
<feature type="chain" id="PRO_5002061893" evidence="1">
    <location>
        <begin position="21"/>
        <end position="37"/>
    </location>
</feature>
<organism evidence="2">
    <name type="scientific">Arundo donax</name>
    <name type="common">Giant reed</name>
    <name type="synonym">Donax arundinaceus</name>
    <dbReference type="NCBI Taxonomy" id="35708"/>
    <lineage>
        <taxon>Eukaryota</taxon>
        <taxon>Viridiplantae</taxon>
        <taxon>Streptophyta</taxon>
        <taxon>Embryophyta</taxon>
        <taxon>Tracheophyta</taxon>
        <taxon>Spermatophyta</taxon>
        <taxon>Magnoliopsida</taxon>
        <taxon>Liliopsida</taxon>
        <taxon>Poales</taxon>
        <taxon>Poaceae</taxon>
        <taxon>PACMAD clade</taxon>
        <taxon>Arundinoideae</taxon>
        <taxon>Arundineae</taxon>
        <taxon>Arundo</taxon>
    </lineage>
</organism>
<name>A0A0A8YPK6_ARUDO</name>
<evidence type="ECO:0000256" key="1">
    <source>
        <dbReference type="SAM" id="SignalP"/>
    </source>
</evidence>
<reference evidence="2" key="1">
    <citation type="submission" date="2014-09" db="EMBL/GenBank/DDBJ databases">
        <authorList>
            <person name="Magalhaes I.L.F."/>
            <person name="Oliveira U."/>
            <person name="Santos F.R."/>
            <person name="Vidigal T.H.D.A."/>
            <person name="Brescovit A.D."/>
            <person name="Santos A.J."/>
        </authorList>
    </citation>
    <scope>NUCLEOTIDE SEQUENCE</scope>
    <source>
        <tissue evidence="2">Shoot tissue taken approximately 20 cm above the soil surface</tissue>
    </source>
</reference>
<feature type="signal peptide" evidence="1">
    <location>
        <begin position="1"/>
        <end position="20"/>
    </location>
</feature>
<sequence>MGWRILTLAGIRLLVLRLGAERGVMLTAGAKMCVLIC</sequence>
<dbReference type="AlphaFoldDB" id="A0A0A8YPK6"/>
<reference evidence="2" key="2">
    <citation type="journal article" date="2015" name="Data Brief">
        <title>Shoot transcriptome of the giant reed, Arundo donax.</title>
        <authorList>
            <person name="Barrero R.A."/>
            <person name="Guerrero F.D."/>
            <person name="Moolhuijzen P."/>
            <person name="Goolsby J.A."/>
            <person name="Tidwell J."/>
            <person name="Bellgard S.E."/>
            <person name="Bellgard M.I."/>
        </authorList>
    </citation>
    <scope>NUCLEOTIDE SEQUENCE</scope>
    <source>
        <tissue evidence="2">Shoot tissue taken approximately 20 cm above the soil surface</tissue>
    </source>
</reference>
<dbReference type="EMBL" id="GBRH01269699">
    <property type="protein sequence ID" value="JAD28196.1"/>
    <property type="molecule type" value="Transcribed_RNA"/>
</dbReference>
<protein>
    <submittedName>
        <fullName evidence="2">Uncharacterized protein</fullName>
    </submittedName>
</protein>
<accession>A0A0A8YPK6</accession>